<evidence type="ECO:0000313" key="3">
    <source>
        <dbReference type="Proteomes" id="UP001168877"/>
    </source>
</evidence>
<proteinExistence type="predicted"/>
<dbReference type="EMBL" id="JAUESC010000382">
    <property type="protein sequence ID" value="KAK0587610.1"/>
    <property type="molecule type" value="Genomic_DNA"/>
</dbReference>
<feature type="compositionally biased region" description="Acidic residues" evidence="1">
    <location>
        <begin position="232"/>
        <end position="250"/>
    </location>
</feature>
<keyword evidence="3" id="KW-1185">Reference proteome</keyword>
<evidence type="ECO:0000313" key="2">
    <source>
        <dbReference type="EMBL" id="KAK0587610.1"/>
    </source>
</evidence>
<sequence length="250" mass="28313">MNDCACAGDNVGCQFQMREERVRSILLCSLLSSSPSSLPLRSPAIVESRRLPLFHFQKSCHLWQMKYVRPCSLLNVMHKKAKEMSKRGAFGEFSTLFGVNIQEDFISIGTTVPRKRTPLLYGIIERKDQDILGIADELRCMNFTENVVGYVIGLPGTLKNENPEGTKVKSFVDQLCNTGKLEGLKYTYLGTKRLLPLKSKGPMGEAIQPVFEIKSGVGILQDYLKRYCKYGDEDEDEDEDEDVDEITYFE</sequence>
<protein>
    <submittedName>
        <fullName evidence="2">Uncharacterized protein</fullName>
    </submittedName>
</protein>
<reference evidence="2" key="1">
    <citation type="journal article" date="2022" name="Plant J.">
        <title>Strategies of tolerance reflected in two North American maple genomes.</title>
        <authorList>
            <person name="McEvoy S.L."/>
            <person name="Sezen U.U."/>
            <person name="Trouern-Trend A."/>
            <person name="McMahon S.M."/>
            <person name="Schaberg P.G."/>
            <person name="Yang J."/>
            <person name="Wegrzyn J.L."/>
            <person name="Swenson N.G."/>
        </authorList>
    </citation>
    <scope>NUCLEOTIDE SEQUENCE</scope>
    <source>
        <strain evidence="2">NS2018</strain>
    </source>
</reference>
<evidence type="ECO:0000256" key="1">
    <source>
        <dbReference type="SAM" id="MobiDB-lite"/>
    </source>
</evidence>
<organism evidence="2 3">
    <name type="scientific">Acer saccharum</name>
    <name type="common">Sugar maple</name>
    <dbReference type="NCBI Taxonomy" id="4024"/>
    <lineage>
        <taxon>Eukaryota</taxon>
        <taxon>Viridiplantae</taxon>
        <taxon>Streptophyta</taxon>
        <taxon>Embryophyta</taxon>
        <taxon>Tracheophyta</taxon>
        <taxon>Spermatophyta</taxon>
        <taxon>Magnoliopsida</taxon>
        <taxon>eudicotyledons</taxon>
        <taxon>Gunneridae</taxon>
        <taxon>Pentapetalae</taxon>
        <taxon>rosids</taxon>
        <taxon>malvids</taxon>
        <taxon>Sapindales</taxon>
        <taxon>Sapindaceae</taxon>
        <taxon>Hippocastanoideae</taxon>
        <taxon>Acereae</taxon>
        <taxon>Acer</taxon>
    </lineage>
</organism>
<comment type="caution">
    <text evidence="2">The sequence shown here is derived from an EMBL/GenBank/DDBJ whole genome shotgun (WGS) entry which is preliminary data.</text>
</comment>
<reference evidence="2" key="2">
    <citation type="submission" date="2023-06" db="EMBL/GenBank/DDBJ databases">
        <authorList>
            <person name="Swenson N.G."/>
            <person name="Wegrzyn J.L."/>
            <person name="Mcevoy S.L."/>
        </authorList>
    </citation>
    <scope>NUCLEOTIDE SEQUENCE</scope>
    <source>
        <strain evidence="2">NS2018</strain>
        <tissue evidence="2">Leaf</tissue>
    </source>
</reference>
<dbReference type="AlphaFoldDB" id="A0AA39SDB1"/>
<name>A0AA39SDB1_ACESA</name>
<accession>A0AA39SDB1</accession>
<feature type="region of interest" description="Disordered" evidence="1">
    <location>
        <begin position="231"/>
        <end position="250"/>
    </location>
</feature>
<dbReference type="Proteomes" id="UP001168877">
    <property type="component" value="Unassembled WGS sequence"/>
</dbReference>
<gene>
    <name evidence="2" type="ORF">LWI29_025707</name>
</gene>